<dbReference type="InterPro" id="IPR012332">
    <property type="entry name" value="Autotransporter_pectin_lyase_C"/>
</dbReference>
<reference evidence="1 2" key="1">
    <citation type="submission" date="2020-06" db="EMBL/GenBank/DDBJ databases">
        <authorList>
            <person name="Cao W.R."/>
        </authorList>
    </citation>
    <scope>NUCLEOTIDE SEQUENCE [LARGE SCALE GENOMIC DNA]</scope>
    <source>
        <strain evidence="1 2">B1Z28</strain>
    </source>
</reference>
<dbReference type="Gene3D" id="2.160.20.20">
    <property type="match status" value="1"/>
</dbReference>
<sequence>MTKIERSTRRPQDQDVLVRGGRMTKHKGQVASFAPSLGRVLSGVSAAALGTAITLGSSTATAGSCAGLIAGSGNLLCSGPADPVNDISVGIISIAPVDVETAPGFGIEPFNAHNAIDIFSSTQLTFTDTNQSSITGKSDGLRAVVYNGGDVSVTTTGVVTGGNFGIYARNYGTFSTSGDMTISAADVTSGSSDGIFARNNGADLTITTSGVISGARRGIEARNTGTGALSISTANVNGAGGVGISATNNGTNLSITTTGTVSGGSNGINATNYGTGALTISAADTTGTTRQGIRATNYGTDLSITASGVVTGAREGIYAGNHGSGNLTLTVEDAVSTTDGFGINARNFGAGDLTLSANNATGIGDYAGIYASNTGNNLSITTTGAVNGDRRGILTTNRGSGTLNISVHDVAGTRFEGISAHGFGTDLSISSSGSVSGQTRGIYTQNFGIGSQTISASNVTGVTGDGIDARNFADSTNLSIRTSGMVSGAARGIYARNAGSGITSVAVSGAVSGGTGAGIDTQTNAGGLSVITLNSGASVSATSGEAITNNEGNSQVILAAGSAVAGAVRLNDGADALTINGGADISGATLFDGGAGTQDQLTLSAFSGAIDGTRFTNWETTVADNGSALTITGTAADFGVLTAQNGSSIAAGDANLALGGALQIDATNSFSAGFGGTGAVSIGGDTLSNGLVRLDDGQSGDRLTFGGNLSGAGTVALDVNFTTGANDQIFVTGDSAGAQQGLQVEKAGNGSGRVQNFTLATVTGTSTASDFRLVDGDFVTKNGQDAINEGSVAYVLNYDAATGEFILSPFNADGEVNTNPDRAFLAASVQQFSDQIALGGALRRLSGRTGSSDTNTVSRSLIDLSTTNQPLFWLEAEGGRDHYTNGDRTNETSGGGLRVGASLPIAELGNGSLIGGLEFGATTLSTNSETSLASGTG</sequence>
<dbReference type="Proteomes" id="UP000630805">
    <property type="component" value="Unassembled WGS sequence"/>
</dbReference>
<gene>
    <name evidence="1" type="ORF">HW561_21210</name>
</gene>
<protein>
    <recommendedName>
        <fullName evidence="3">Autotransporter domain-containing protein</fullName>
    </recommendedName>
</protein>
<keyword evidence="2" id="KW-1185">Reference proteome</keyword>
<evidence type="ECO:0008006" key="3">
    <source>
        <dbReference type="Google" id="ProtNLM"/>
    </source>
</evidence>
<evidence type="ECO:0000313" key="1">
    <source>
        <dbReference type="EMBL" id="NVO58308.1"/>
    </source>
</evidence>
<proteinExistence type="predicted"/>
<organism evidence="1 2">
    <name type="scientific">Ruegeria haliotis</name>
    <dbReference type="NCBI Taxonomy" id="2747601"/>
    <lineage>
        <taxon>Bacteria</taxon>
        <taxon>Pseudomonadati</taxon>
        <taxon>Pseudomonadota</taxon>
        <taxon>Alphaproteobacteria</taxon>
        <taxon>Rhodobacterales</taxon>
        <taxon>Roseobacteraceae</taxon>
        <taxon>Ruegeria</taxon>
    </lineage>
</organism>
<dbReference type="RefSeq" id="WP_176867350.1">
    <property type="nucleotide sequence ID" value="NZ_JABXWT010000022.1"/>
</dbReference>
<evidence type="ECO:0000313" key="2">
    <source>
        <dbReference type="Proteomes" id="UP000630805"/>
    </source>
</evidence>
<accession>A0ABX2PW97</accession>
<dbReference type="EMBL" id="JABXWT010000022">
    <property type="protein sequence ID" value="NVO58308.1"/>
    <property type="molecule type" value="Genomic_DNA"/>
</dbReference>
<name>A0ABX2PW97_9RHOB</name>
<comment type="caution">
    <text evidence="1">The sequence shown here is derived from an EMBL/GenBank/DDBJ whole genome shotgun (WGS) entry which is preliminary data.</text>
</comment>